<keyword evidence="2" id="KW-1185">Reference proteome</keyword>
<gene>
    <name evidence="1" type="ORF">Poly41_48210</name>
</gene>
<comment type="caution">
    <text evidence="1">The sequence shown here is derived from an EMBL/GenBank/DDBJ whole genome shotgun (WGS) entry which is preliminary data.</text>
</comment>
<reference evidence="1 2" key="1">
    <citation type="submission" date="2019-02" db="EMBL/GenBank/DDBJ databases">
        <title>Deep-cultivation of Planctomycetes and their phenomic and genomic characterization uncovers novel biology.</title>
        <authorList>
            <person name="Wiegand S."/>
            <person name="Jogler M."/>
            <person name="Boedeker C."/>
            <person name="Pinto D."/>
            <person name="Vollmers J."/>
            <person name="Rivas-Marin E."/>
            <person name="Kohn T."/>
            <person name="Peeters S.H."/>
            <person name="Heuer A."/>
            <person name="Rast P."/>
            <person name="Oberbeckmann S."/>
            <person name="Bunk B."/>
            <person name="Jeske O."/>
            <person name="Meyerdierks A."/>
            <person name="Storesund J.E."/>
            <person name="Kallscheuer N."/>
            <person name="Luecker S."/>
            <person name="Lage O.M."/>
            <person name="Pohl T."/>
            <person name="Merkel B.J."/>
            <person name="Hornburger P."/>
            <person name="Mueller R.-W."/>
            <person name="Bruemmer F."/>
            <person name="Labrenz M."/>
            <person name="Spormann A.M."/>
            <person name="Op Den Camp H."/>
            <person name="Overmann J."/>
            <person name="Amann R."/>
            <person name="Jetten M.S.M."/>
            <person name="Mascher T."/>
            <person name="Medema M.H."/>
            <person name="Devos D.P."/>
            <person name="Kaster A.-K."/>
            <person name="Ovreas L."/>
            <person name="Rohde M."/>
            <person name="Galperin M.Y."/>
            <person name="Jogler C."/>
        </authorList>
    </citation>
    <scope>NUCLEOTIDE SEQUENCE [LARGE SCALE GENOMIC DNA]</scope>
    <source>
        <strain evidence="1 2">Poly41</strain>
    </source>
</reference>
<evidence type="ECO:0000313" key="2">
    <source>
        <dbReference type="Proteomes" id="UP000319143"/>
    </source>
</evidence>
<dbReference type="RefSeq" id="WP_146529230.1">
    <property type="nucleotide sequence ID" value="NZ_SJPV01000009.1"/>
</dbReference>
<dbReference type="Gene3D" id="3.40.140.10">
    <property type="entry name" value="Cytidine Deaminase, domain 2"/>
    <property type="match status" value="1"/>
</dbReference>
<dbReference type="Proteomes" id="UP000319143">
    <property type="component" value="Unassembled WGS sequence"/>
</dbReference>
<dbReference type="EMBL" id="SJPV01000009">
    <property type="protein sequence ID" value="TWU33822.1"/>
    <property type="molecule type" value="Genomic_DNA"/>
</dbReference>
<evidence type="ECO:0000313" key="1">
    <source>
        <dbReference type="EMBL" id="TWU33822.1"/>
    </source>
</evidence>
<dbReference type="AlphaFoldDB" id="A0A5C6DAB2"/>
<proteinExistence type="predicted"/>
<protein>
    <recommendedName>
        <fullName evidence="3">JAB domain-containing protein</fullName>
    </recommendedName>
</protein>
<name>A0A5C6DAB2_9BACT</name>
<evidence type="ECO:0008006" key="3">
    <source>
        <dbReference type="Google" id="ProtNLM"/>
    </source>
</evidence>
<organism evidence="1 2">
    <name type="scientific">Novipirellula artificiosorum</name>
    <dbReference type="NCBI Taxonomy" id="2528016"/>
    <lineage>
        <taxon>Bacteria</taxon>
        <taxon>Pseudomonadati</taxon>
        <taxon>Planctomycetota</taxon>
        <taxon>Planctomycetia</taxon>
        <taxon>Pirellulales</taxon>
        <taxon>Pirellulaceae</taxon>
        <taxon>Novipirellula</taxon>
    </lineage>
</organism>
<dbReference type="SUPFAM" id="SSF102712">
    <property type="entry name" value="JAB1/MPN domain"/>
    <property type="match status" value="1"/>
</dbReference>
<accession>A0A5C6DAB2</accession>
<dbReference type="OrthoDB" id="276397at2"/>
<sequence length="231" mass="26137">MKIRYINNDEAWKRKSRKRPVLNHRRRSRTKIRFTPYAWAKLLCLRDAGPSEVGGFGISDPDDPLLVIDIDLVKQSCTTVTVEFDDESVADLFDRQVDSGRTPDQFARIWIHTHPGCSAMPSGTDEETFDRSFATPDWAVMFILAKSGATYGRLRFNTGPGASVRLAVDVDYSTDFTASDTDGWLDEFDANVRIHDPFARTPSTVEDPFALECDPMEIDALRWHATEWVAS</sequence>